<organism evidence="2">
    <name type="scientific">marine metagenome</name>
    <dbReference type="NCBI Taxonomy" id="408172"/>
    <lineage>
        <taxon>unclassified sequences</taxon>
        <taxon>metagenomes</taxon>
        <taxon>ecological metagenomes</taxon>
    </lineage>
</organism>
<accession>A0A382NHL4</accession>
<feature type="coiled-coil region" evidence="1">
    <location>
        <begin position="22"/>
        <end position="56"/>
    </location>
</feature>
<reference evidence="2" key="1">
    <citation type="submission" date="2018-05" db="EMBL/GenBank/DDBJ databases">
        <authorList>
            <person name="Lanie J.A."/>
            <person name="Ng W.-L."/>
            <person name="Kazmierczak K.M."/>
            <person name="Andrzejewski T.M."/>
            <person name="Davidsen T.M."/>
            <person name="Wayne K.J."/>
            <person name="Tettelin H."/>
            <person name="Glass J.I."/>
            <person name="Rusch D."/>
            <person name="Podicherti R."/>
            <person name="Tsui H.-C.T."/>
            <person name="Winkler M.E."/>
        </authorList>
    </citation>
    <scope>NUCLEOTIDE SEQUENCE</scope>
</reference>
<evidence type="ECO:0000256" key="1">
    <source>
        <dbReference type="SAM" id="Coils"/>
    </source>
</evidence>
<name>A0A382NHL4_9ZZZZ</name>
<gene>
    <name evidence="2" type="ORF">METZ01_LOCUS312046</name>
</gene>
<feature type="non-terminal residue" evidence="2">
    <location>
        <position position="57"/>
    </location>
</feature>
<dbReference type="EMBL" id="UINC01099710">
    <property type="protein sequence ID" value="SVC59192.1"/>
    <property type="molecule type" value="Genomic_DNA"/>
</dbReference>
<dbReference type="AlphaFoldDB" id="A0A382NHL4"/>
<sequence length="57" mass="6706">MDTFVREGKALLETNLSGLERYKLLREQKQKEQSDINSMKEDIIELKKQVKLLLGKQ</sequence>
<evidence type="ECO:0000313" key="2">
    <source>
        <dbReference type="EMBL" id="SVC59192.1"/>
    </source>
</evidence>
<proteinExistence type="predicted"/>
<keyword evidence="1" id="KW-0175">Coiled coil</keyword>
<protein>
    <submittedName>
        <fullName evidence="2">Uncharacterized protein</fullName>
    </submittedName>
</protein>